<keyword evidence="2" id="KW-1003">Cell membrane</keyword>
<evidence type="ECO:0000256" key="7">
    <source>
        <dbReference type="SAM" id="Phobius"/>
    </source>
</evidence>
<evidence type="ECO:0000259" key="8">
    <source>
        <dbReference type="Pfam" id="PF13515"/>
    </source>
</evidence>
<accession>A0A318M4B6</accession>
<comment type="subcellular location">
    <subcellularLocation>
        <location evidence="1">Cell membrane</location>
        <topology evidence="1">Multi-pass membrane protein</topology>
    </subcellularLocation>
</comment>
<keyword evidence="3 7" id="KW-0812">Transmembrane</keyword>
<keyword evidence="5 7" id="KW-0472">Membrane</keyword>
<keyword evidence="4 7" id="KW-1133">Transmembrane helix</keyword>
<evidence type="ECO:0000256" key="6">
    <source>
        <dbReference type="ARBA" id="ARBA00043993"/>
    </source>
</evidence>
<feature type="transmembrane region" description="Helical" evidence="7">
    <location>
        <begin position="156"/>
        <end position="176"/>
    </location>
</feature>
<evidence type="ECO:0000256" key="1">
    <source>
        <dbReference type="ARBA" id="ARBA00004651"/>
    </source>
</evidence>
<evidence type="ECO:0000256" key="5">
    <source>
        <dbReference type="ARBA" id="ARBA00023136"/>
    </source>
</evidence>
<reference evidence="9 10" key="1">
    <citation type="submission" date="2016-07" db="EMBL/GenBank/DDBJ databases">
        <title>Draft genome sequence of Prauserella sp. YIM 121212, isolated from alkaline soil.</title>
        <authorList>
            <person name="Ruckert C."/>
            <person name="Albersmeier A."/>
            <person name="Jiang C.-L."/>
            <person name="Jiang Y."/>
            <person name="Kalinowski J."/>
            <person name="Schneider O."/>
            <person name="Winkler A."/>
            <person name="Zotchev S.B."/>
        </authorList>
    </citation>
    <scope>NUCLEOTIDE SEQUENCE [LARGE SCALE GENOMIC DNA]</scope>
    <source>
        <strain evidence="9 10">YIM 121212</strain>
    </source>
</reference>
<dbReference type="EMBL" id="MASU01000011">
    <property type="protein sequence ID" value="PXY26301.1"/>
    <property type="molecule type" value="Genomic_DNA"/>
</dbReference>
<evidence type="ECO:0000256" key="4">
    <source>
        <dbReference type="ARBA" id="ARBA00022989"/>
    </source>
</evidence>
<organism evidence="9 10">
    <name type="scientific">Prauserella flavalba</name>
    <dbReference type="NCBI Taxonomy" id="1477506"/>
    <lineage>
        <taxon>Bacteria</taxon>
        <taxon>Bacillati</taxon>
        <taxon>Actinomycetota</taxon>
        <taxon>Actinomycetes</taxon>
        <taxon>Pseudonocardiales</taxon>
        <taxon>Pseudonocardiaceae</taxon>
        <taxon>Prauserella</taxon>
    </lineage>
</organism>
<sequence>MGEDDGVSSTRADLPAPRWLVHLLRSTPAPIPWARAVRAALALAVPIAVGFAFDELQLGALVSSGALPTVLADAAGPYRYRAVRLCGAAAAAVIGFSLGLLTGGELALSIPLVVVVSAVSALISAAGNNASIAALQLFVFTVLGTGQHTVGTEAEAALACFVGGAAWGLVVALAGWTVHATSPERHAVAQVYIELAALHSAQDEATSLASRQQLTAAMNTAYDRLLSARSWLSGRDVTYRKLLNLLSASTPAVEASVAMVNAGARAPRDVIEHFTDLATAVLADAPLPEPPRSEHPDPAVAALYHALGKISTEQERQRRDRVPARTRISEWLSLLASGPLTWIAALRLTLCVALAELVSLLVPVERSYWITLTVGIVLKPDFGSVFGRAILRGLGTVVGVGIGAAVLGIGTSGLGLVVLVALFAAGAAIGKVRNYGILSAFVTPLIIVQMDLTAGGDWPLVLARLVDTVIGCAIVLVFGYLLWPGSRKPRVGGRLAEVADTVALYVEYGLRAAETPQERAERSRRRRRAYRGLADLRTAFQQLVVEPSPAGRQAAAWWPAIVALEQLTDAVTAVLVTIEHGAEPPAEKDVRLLVEGLDELAAAVREQREPADVDLPGDEELSGIADQLENALDAVRGPDFTRSRFTFRRRG</sequence>
<gene>
    <name evidence="9" type="ORF">BA062_24410</name>
</gene>
<feature type="transmembrane region" description="Helical" evidence="7">
    <location>
        <begin position="435"/>
        <end position="455"/>
    </location>
</feature>
<evidence type="ECO:0000313" key="10">
    <source>
        <dbReference type="Proteomes" id="UP000247892"/>
    </source>
</evidence>
<feature type="transmembrane region" description="Helical" evidence="7">
    <location>
        <begin position="132"/>
        <end position="150"/>
    </location>
</feature>
<dbReference type="Pfam" id="PF13515">
    <property type="entry name" value="FUSC_2"/>
    <property type="match status" value="1"/>
</dbReference>
<feature type="transmembrane region" description="Helical" evidence="7">
    <location>
        <begin position="33"/>
        <end position="52"/>
    </location>
</feature>
<name>A0A318M4B6_9PSEU</name>
<dbReference type="PANTHER" id="PTHR30509">
    <property type="entry name" value="P-HYDROXYBENZOIC ACID EFFLUX PUMP SUBUNIT-RELATED"/>
    <property type="match status" value="1"/>
</dbReference>
<feature type="transmembrane region" description="Helical" evidence="7">
    <location>
        <begin position="82"/>
        <end position="100"/>
    </location>
</feature>
<feature type="domain" description="Integral membrane bound transporter" evidence="8">
    <location>
        <begin position="355"/>
        <end position="478"/>
    </location>
</feature>
<feature type="transmembrane region" description="Helical" evidence="7">
    <location>
        <begin position="331"/>
        <end position="355"/>
    </location>
</feature>
<dbReference type="GO" id="GO:0005886">
    <property type="term" value="C:plasma membrane"/>
    <property type="evidence" value="ECO:0007669"/>
    <property type="project" value="UniProtKB-SubCell"/>
</dbReference>
<evidence type="ECO:0000256" key="2">
    <source>
        <dbReference type="ARBA" id="ARBA00022475"/>
    </source>
</evidence>
<protein>
    <recommendedName>
        <fullName evidence="8">Integral membrane bound transporter domain-containing protein</fullName>
    </recommendedName>
</protein>
<dbReference type="PANTHER" id="PTHR30509:SF9">
    <property type="entry name" value="MULTIDRUG RESISTANCE PROTEIN MDTO"/>
    <property type="match status" value="1"/>
</dbReference>
<dbReference type="AlphaFoldDB" id="A0A318M4B6"/>
<dbReference type="Proteomes" id="UP000247892">
    <property type="component" value="Unassembled WGS sequence"/>
</dbReference>
<evidence type="ECO:0000313" key="9">
    <source>
        <dbReference type="EMBL" id="PXY26301.1"/>
    </source>
</evidence>
<proteinExistence type="inferred from homology"/>
<comment type="caution">
    <text evidence="9">The sequence shown here is derived from an EMBL/GenBank/DDBJ whole genome shotgun (WGS) entry which is preliminary data.</text>
</comment>
<keyword evidence="10" id="KW-1185">Reference proteome</keyword>
<feature type="transmembrane region" description="Helical" evidence="7">
    <location>
        <begin position="461"/>
        <end position="483"/>
    </location>
</feature>
<evidence type="ECO:0000256" key="3">
    <source>
        <dbReference type="ARBA" id="ARBA00022692"/>
    </source>
</evidence>
<dbReference type="InterPro" id="IPR049453">
    <property type="entry name" value="Memb_transporter_dom"/>
</dbReference>
<comment type="similarity">
    <text evidence="6">Belongs to the YccS/YhfK family.</text>
</comment>
<feature type="transmembrane region" description="Helical" evidence="7">
    <location>
        <begin position="397"/>
        <end position="423"/>
    </location>
</feature>